<accession>A0A8H4VZZ4</accession>
<dbReference type="PANTHER" id="PTHR33365:SF4">
    <property type="entry name" value="CYCLOCHLOROTINE BIOSYNTHESIS PROTEIN O"/>
    <property type="match status" value="1"/>
</dbReference>
<keyword evidence="3" id="KW-1133">Transmembrane helix</keyword>
<keyword evidence="3" id="KW-0472">Membrane</keyword>
<evidence type="ECO:0000313" key="5">
    <source>
        <dbReference type="Proteomes" id="UP000566819"/>
    </source>
</evidence>
<dbReference type="AlphaFoldDB" id="A0A8H4VZZ4"/>
<dbReference type="GO" id="GO:0043386">
    <property type="term" value="P:mycotoxin biosynthetic process"/>
    <property type="evidence" value="ECO:0007669"/>
    <property type="project" value="InterPro"/>
</dbReference>
<evidence type="ECO:0000256" key="3">
    <source>
        <dbReference type="SAM" id="Phobius"/>
    </source>
</evidence>
<dbReference type="Proteomes" id="UP000566819">
    <property type="component" value="Unassembled WGS sequence"/>
</dbReference>
<sequence>MKFFQGTVYQHIPLDEERLTSFNKEEVPFDNEETTASSNSRLWNHITIARPRSTHLTFLVCLVTLVALFWLASGIIRPPTLKTCLKQTEAYSPAFEAVELYDTNFVNAFNQRNKYIGPPTPEREEAWVKLWDQAEVLIPSEEMEKLNVSGDMLGEYMKAPVDEGHGYVGGLEVFHQIHCLNYVRQFTWYLMDKYTEETMPPGFKNPLKVLRMHTDHCIETLRLALMCHSDVTPVLVKMDRYYDPPRPQAEFSSYHRCRNFEKIVEWNEENGLSTFGNVNAHTNHGHD</sequence>
<comment type="pathway">
    <text evidence="1">Mycotoxin biosynthesis.</text>
</comment>
<evidence type="ECO:0000256" key="1">
    <source>
        <dbReference type="ARBA" id="ARBA00004685"/>
    </source>
</evidence>
<dbReference type="Pfam" id="PF11807">
    <property type="entry name" value="UstYa"/>
    <property type="match status" value="1"/>
</dbReference>
<comment type="caution">
    <text evidence="4">The sequence shown here is derived from an EMBL/GenBank/DDBJ whole genome shotgun (WGS) entry which is preliminary data.</text>
</comment>
<dbReference type="PANTHER" id="PTHR33365">
    <property type="entry name" value="YALI0B05434P"/>
    <property type="match status" value="1"/>
</dbReference>
<feature type="transmembrane region" description="Helical" evidence="3">
    <location>
        <begin position="56"/>
        <end position="76"/>
    </location>
</feature>
<evidence type="ECO:0008006" key="6">
    <source>
        <dbReference type="Google" id="ProtNLM"/>
    </source>
</evidence>
<comment type="similarity">
    <text evidence="2">Belongs to the ustYa family.</text>
</comment>
<organism evidence="4 5">
    <name type="scientific">Cudoniella acicularis</name>
    <dbReference type="NCBI Taxonomy" id="354080"/>
    <lineage>
        <taxon>Eukaryota</taxon>
        <taxon>Fungi</taxon>
        <taxon>Dikarya</taxon>
        <taxon>Ascomycota</taxon>
        <taxon>Pezizomycotina</taxon>
        <taxon>Leotiomycetes</taxon>
        <taxon>Helotiales</taxon>
        <taxon>Tricladiaceae</taxon>
        <taxon>Cudoniella</taxon>
    </lineage>
</organism>
<name>A0A8H4VZZ4_9HELO</name>
<keyword evidence="3" id="KW-0812">Transmembrane</keyword>
<keyword evidence="5" id="KW-1185">Reference proteome</keyword>
<gene>
    <name evidence="4" type="ORF">G7Y89_g9576</name>
</gene>
<evidence type="ECO:0000313" key="4">
    <source>
        <dbReference type="EMBL" id="KAF4628572.1"/>
    </source>
</evidence>
<evidence type="ECO:0000256" key="2">
    <source>
        <dbReference type="ARBA" id="ARBA00035112"/>
    </source>
</evidence>
<reference evidence="4 5" key="1">
    <citation type="submission" date="2020-03" db="EMBL/GenBank/DDBJ databases">
        <title>Draft Genome Sequence of Cudoniella acicularis.</title>
        <authorList>
            <person name="Buettner E."/>
            <person name="Kellner H."/>
        </authorList>
    </citation>
    <scope>NUCLEOTIDE SEQUENCE [LARGE SCALE GENOMIC DNA]</scope>
    <source>
        <strain evidence="4 5">DSM 108380</strain>
    </source>
</reference>
<protein>
    <recommendedName>
        <fullName evidence="6">Tat pathway signal sequence</fullName>
    </recommendedName>
</protein>
<proteinExistence type="inferred from homology"/>
<dbReference type="OrthoDB" id="3687641at2759"/>
<dbReference type="InterPro" id="IPR021765">
    <property type="entry name" value="UstYa-like"/>
</dbReference>
<dbReference type="EMBL" id="JAAMPI010000792">
    <property type="protein sequence ID" value="KAF4628572.1"/>
    <property type="molecule type" value="Genomic_DNA"/>
</dbReference>